<name>A0A914YPI9_9BILA</name>
<reference evidence="2" key="1">
    <citation type="submission" date="2022-11" db="UniProtKB">
        <authorList>
            <consortium name="WormBaseParasite"/>
        </authorList>
    </citation>
    <scope>IDENTIFICATION</scope>
</reference>
<evidence type="ECO:0000313" key="1">
    <source>
        <dbReference type="Proteomes" id="UP000887577"/>
    </source>
</evidence>
<dbReference type="Proteomes" id="UP000887577">
    <property type="component" value="Unplaced"/>
</dbReference>
<keyword evidence="1" id="KW-1185">Reference proteome</keyword>
<dbReference type="WBParaSite" id="PSU_v2.g21546.t1">
    <property type="protein sequence ID" value="PSU_v2.g21546.t1"/>
    <property type="gene ID" value="PSU_v2.g21546"/>
</dbReference>
<protein>
    <submittedName>
        <fullName evidence="2">Uncharacterized protein</fullName>
    </submittedName>
</protein>
<organism evidence="1 2">
    <name type="scientific">Panagrolaimus superbus</name>
    <dbReference type="NCBI Taxonomy" id="310955"/>
    <lineage>
        <taxon>Eukaryota</taxon>
        <taxon>Metazoa</taxon>
        <taxon>Ecdysozoa</taxon>
        <taxon>Nematoda</taxon>
        <taxon>Chromadorea</taxon>
        <taxon>Rhabditida</taxon>
        <taxon>Tylenchina</taxon>
        <taxon>Panagrolaimomorpha</taxon>
        <taxon>Panagrolaimoidea</taxon>
        <taxon>Panagrolaimidae</taxon>
        <taxon>Panagrolaimus</taxon>
    </lineage>
</organism>
<evidence type="ECO:0000313" key="2">
    <source>
        <dbReference type="WBParaSite" id="PSU_v2.g21546.t1"/>
    </source>
</evidence>
<accession>A0A914YPI9</accession>
<dbReference type="AlphaFoldDB" id="A0A914YPI9"/>
<proteinExistence type="predicted"/>
<sequence length="172" mass="19399">MGSRGINERFIRQCGRSFACTSKLACCTCASHECKIDADCDQIIGLTCVAGRCQPKSDNQLLLLHKSFADNTTVKAHFCDTDKDCFDEAHCRDNKCTHNLVRKRETCVPLKPMDCLCVCVEFPELFKPCQMMLPKCNVDEDCALNSFCFDDQSENGQRRCSPLIARPTNNRQ</sequence>